<dbReference type="Proteomes" id="UP000230886">
    <property type="component" value="Unassembled WGS sequence"/>
</dbReference>
<dbReference type="RefSeq" id="WP_003941322.1">
    <property type="nucleotide sequence ID" value="NZ_AP023172.1"/>
</dbReference>
<dbReference type="PANTHER" id="PTHR33705:SF2">
    <property type="entry name" value="PHOSPHOCARRIER PROTEIN NPR"/>
    <property type="match status" value="1"/>
</dbReference>
<dbReference type="SUPFAM" id="SSF55594">
    <property type="entry name" value="HPr-like"/>
    <property type="match status" value="1"/>
</dbReference>
<evidence type="ECO:0000313" key="8">
    <source>
        <dbReference type="EMBL" id="PCK24625.1"/>
    </source>
</evidence>
<name>A0A069JCY1_RHOSG</name>
<gene>
    <name evidence="8" type="ORF">CHR55_24715</name>
    <name evidence="7" type="ORF">PXH69_27545</name>
</gene>
<evidence type="ECO:0000313" key="7">
    <source>
        <dbReference type="EMBL" id="MDE8648734.1"/>
    </source>
</evidence>
<evidence type="ECO:0000256" key="5">
    <source>
        <dbReference type="ARBA" id="ARBA00022683"/>
    </source>
</evidence>
<proteinExistence type="predicted"/>
<accession>A0A1C4G0I7</accession>
<sequence length="89" mass="8741">MAIATTTIGSRVGLHARPAALFARAAADLPVDVTIALGDGEPVDASSMLSVMTLGAAFGDSVTLRADGDGADAAVGSLAELLASELDEA</sequence>
<accession>A0A069JCY1</accession>
<organism evidence="8 9">
    <name type="scientific">Rhodococcus qingshengii</name>
    <dbReference type="NCBI Taxonomy" id="334542"/>
    <lineage>
        <taxon>Bacteria</taxon>
        <taxon>Bacillati</taxon>
        <taxon>Actinomycetota</taxon>
        <taxon>Actinomycetes</taxon>
        <taxon>Mycobacteriales</taxon>
        <taxon>Nocardiaceae</taxon>
        <taxon>Rhodococcus</taxon>
        <taxon>Rhodococcus erythropolis group</taxon>
    </lineage>
</organism>
<dbReference type="CDD" id="cd00367">
    <property type="entry name" value="PTS-HPr_like"/>
    <property type="match status" value="1"/>
</dbReference>
<keyword evidence="5" id="KW-0598">Phosphotransferase system</keyword>
<comment type="caution">
    <text evidence="8">The sequence shown here is derived from an EMBL/GenBank/DDBJ whole genome shotgun (WGS) entry which is preliminary data.</text>
</comment>
<reference evidence="7" key="2">
    <citation type="submission" date="2023-02" db="EMBL/GenBank/DDBJ databases">
        <title>A novel hydrolase synthesized by Rhodococcus erythropolis HQ is responsible for the detoxification of Zearalenone.</title>
        <authorList>
            <person name="Hu J."/>
            <person name="Xu J."/>
        </authorList>
    </citation>
    <scope>NUCLEOTIDE SEQUENCE</scope>
    <source>
        <strain evidence="7">HQ</strain>
    </source>
</reference>
<evidence type="ECO:0000256" key="1">
    <source>
        <dbReference type="ARBA" id="ARBA00003681"/>
    </source>
</evidence>
<comment type="subcellular location">
    <subcellularLocation>
        <location evidence="2">Cytoplasm</location>
    </subcellularLocation>
</comment>
<dbReference type="Gene3D" id="3.30.1340.10">
    <property type="entry name" value="HPr-like"/>
    <property type="match status" value="1"/>
</dbReference>
<dbReference type="GeneID" id="64141752"/>
<dbReference type="EMBL" id="NOVD01000026">
    <property type="protein sequence ID" value="PCK24625.1"/>
    <property type="molecule type" value="Genomic_DNA"/>
</dbReference>
<protein>
    <recommendedName>
        <fullName evidence="3">Phosphocarrier protein HPr</fullName>
    </recommendedName>
</protein>
<dbReference type="AlphaFoldDB" id="A0A069JCY1"/>
<dbReference type="PANTHER" id="PTHR33705">
    <property type="entry name" value="PHOSPHOCARRIER PROTEIN HPR"/>
    <property type="match status" value="1"/>
</dbReference>
<dbReference type="Proteomes" id="UP001217325">
    <property type="component" value="Unassembled WGS sequence"/>
</dbReference>
<dbReference type="PROSITE" id="PS51350">
    <property type="entry name" value="PTS_HPR_DOM"/>
    <property type="match status" value="1"/>
</dbReference>
<dbReference type="InterPro" id="IPR000032">
    <property type="entry name" value="HPr-like"/>
</dbReference>
<dbReference type="KEGG" id="rqi:C1M55_19655"/>
<keyword evidence="4" id="KW-0963">Cytoplasm</keyword>
<evidence type="ECO:0000256" key="3">
    <source>
        <dbReference type="ARBA" id="ARBA00020422"/>
    </source>
</evidence>
<dbReference type="Pfam" id="PF00381">
    <property type="entry name" value="PTS-HPr"/>
    <property type="match status" value="1"/>
</dbReference>
<evidence type="ECO:0000313" key="9">
    <source>
        <dbReference type="Proteomes" id="UP000230886"/>
    </source>
</evidence>
<dbReference type="GO" id="GO:0005737">
    <property type="term" value="C:cytoplasm"/>
    <property type="evidence" value="ECO:0007669"/>
    <property type="project" value="UniProtKB-SubCell"/>
</dbReference>
<dbReference type="InterPro" id="IPR050399">
    <property type="entry name" value="HPr"/>
</dbReference>
<feature type="domain" description="HPr" evidence="6">
    <location>
        <begin position="1"/>
        <end position="89"/>
    </location>
</feature>
<comment type="function">
    <text evidence="1">General (non sugar-specific) component of the phosphoenolpyruvate-dependent sugar phosphotransferase system (sugar PTS). This major carbohydrate active-transport system catalyzes the phosphorylation of incoming sugar substrates concomitantly with their translocation across the cell membrane. The phosphoryl group from phosphoenolpyruvate (PEP) is transferred to the phosphoryl carrier protein HPr by enzyme I. Phospho-HPr then transfers it to the PTS EIIA domain.</text>
</comment>
<evidence type="ECO:0000256" key="4">
    <source>
        <dbReference type="ARBA" id="ARBA00022490"/>
    </source>
</evidence>
<dbReference type="GO" id="GO:0009401">
    <property type="term" value="P:phosphoenolpyruvate-dependent sugar phosphotransferase system"/>
    <property type="evidence" value="ECO:0007669"/>
    <property type="project" value="UniProtKB-KW"/>
</dbReference>
<dbReference type="InterPro" id="IPR035895">
    <property type="entry name" value="HPr-like_sf"/>
</dbReference>
<reference evidence="8 9" key="1">
    <citation type="submission" date="2017-07" db="EMBL/GenBank/DDBJ databases">
        <title>Draft sequence of Rhodococcus enclensis 23b-28.</title>
        <authorList>
            <person name="Besaury L."/>
            <person name="Sancelme M."/>
            <person name="Amato P."/>
            <person name="Lallement A."/>
            <person name="Delort A.-M."/>
        </authorList>
    </citation>
    <scope>NUCLEOTIDE SEQUENCE [LARGE SCALE GENOMIC DNA]</scope>
    <source>
        <strain evidence="8 9">23b-28</strain>
    </source>
</reference>
<dbReference type="PRINTS" id="PR00107">
    <property type="entry name" value="PHOSPHOCPHPR"/>
</dbReference>
<evidence type="ECO:0000256" key="2">
    <source>
        <dbReference type="ARBA" id="ARBA00004496"/>
    </source>
</evidence>
<dbReference type="EMBL" id="JARDXE010000021">
    <property type="protein sequence ID" value="MDE8648734.1"/>
    <property type="molecule type" value="Genomic_DNA"/>
</dbReference>
<dbReference type="NCBIfam" id="TIGR01003">
    <property type="entry name" value="PTS_HPr_family"/>
    <property type="match status" value="1"/>
</dbReference>
<evidence type="ECO:0000259" key="6">
    <source>
        <dbReference type="PROSITE" id="PS51350"/>
    </source>
</evidence>
<dbReference type="InterPro" id="IPR001020">
    <property type="entry name" value="PTS_HPr_His_P_site"/>
</dbReference>
<dbReference type="PROSITE" id="PS00369">
    <property type="entry name" value="PTS_HPR_HIS"/>
    <property type="match status" value="1"/>
</dbReference>